<dbReference type="Pfam" id="PF04547">
    <property type="entry name" value="Anoctamin"/>
    <property type="match status" value="1"/>
</dbReference>
<organism evidence="9 10">
    <name type="scientific">Vitrella brassicaformis (strain CCMP3155)</name>
    <dbReference type="NCBI Taxonomy" id="1169540"/>
    <lineage>
        <taxon>Eukaryota</taxon>
        <taxon>Sar</taxon>
        <taxon>Alveolata</taxon>
        <taxon>Colpodellida</taxon>
        <taxon>Vitrellaceae</taxon>
        <taxon>Vitrella</taxon>
    </lineage>
</organism>
<feature type="transmembrane region" description="Helical" evidence="7">
    <location>
        <begin position="727"/>
        <end position="750"/>
    </location>
</feature>
<dbReference type="PANTHER" id="PTHR12308:SF73">
    <property type="entry name" value="ANOCTAMIN"/>
    <property type="match status" value="1"/>
</dbReference>
<keyword evidence="3 7" id="KW-1133">Transmembrane helix</keyword>
<dbReference type="AlphaFoldDB" id="A0A0G4G2M6"/>
<name>A0A0G4G2M6_VITBC</name>
<evidence type="ECO:0000313" key="10">
    <source>
        <dbReference type="Proteomes" id="UP000041254"/>
    </source>
</evidence>
<dbReference type="SUPFAM" id="SSF48403">
    <property type="entry name" value="Ankyrin repeat"/>
    <property type="match status" value="1"/>
</dbReference>
<dbReference type="PROSITE" id="PS50297">
    <property type="entry name" value="ANK_REP_REGION"/>
    <property type="match status" value="3"/>
</dbReference>
<dbReference type="Proteomes" id="UP000041254">
    <property type="component" value="Unassembled WGS sequence"/>
</dbReference>
<dbReference type="PROSITE" id="PS50088">
    <property type="entry name" value="ANK_REPEAT"/>
    <property type="match status" value="3"/>
</dbReference>
<feature type="transmembrane region" description="Helical" evidence="7">
    <location>
        <begin position="770"/>
        <end position="790"/>
    </location>
</feature>
<evidence type="ECO:0000256" key="3">
    <source>
        <dbReference type="ARBA" id="ARBA00022989"/>
    </source>
</evidence>
<feature type="transmembrane region" description="Helical" evidence="7">
    <location>
        <begin position="620"/>
        <end position="647"/>
    </location>
</feature>
<reference evidence="9 10" key="1">
    <citation type="submission" date="2014-11" db="EMBL/GenBank/DDBJ databases">
        <authorList>
            <person name="Zhu J."/>
            <person name="Qi W."/>
            <person name="Song R."/>
        </authorList>
    </citation>
    <scope>NUCLEOTIDE SEQUENCE [LARGE SCALE GENOMIC DNA]</scope>
</reference>
<gene>
    <name evidence="9" type="ORF">Vbra_21907</name>
</gene>
<evidence type="ECO:0000313" key="9">
    <source>
        <dbReference type="EMBL" id="CEM22113.1"/>
    </source>
</evidence>
<dbReference type="GO" id="GO:0016020">
    <property type="term" value="C:membrane"/>
    <property type="evidence" value="ECO:0007669"/>
    <property type="project" value="UniProtKB-SubCell"/>
</dbReference>
<dbReference type="VEuPathDB" id="CryptoDB:Vbra_21907"/>
<dbReference type="InterPro" id="IPR036770">
    <property type="entry name" value="Ankyrin_rpt-contain_sf"/>
</dbReference>
<feature type="transmembrane region" description="Helical" evidence="7">
    <location>
        <begin position="842"/>
        <end position="864"/>
    </location>
</feature>
<feature type="repeat" description="ANK" evidence="5">
    <location>
        <begin position="298"/>
        <end position="322"/>
    </location>
</feature>
<dbReference type="SMART" id="SM00248">
    <property type="entry name" value="ANK"/>
    <property type="match status" value="4"/>
</dbReference>
<evidence type="ECO:0000256" key="7">
    <source>
        <dbReference type="SAM" id="Phobius"/>
    </source>
</evidence>
<feature type="domain" description="Anoctamin transmembrane" evidence="8">
    <location>
        <begin position="612"/>
        <end position="1089"/>
    </location>
</feature>
<keyword evidence="4 7" id="KW-0472">Membrane</keyword>
<evidence type="ECO:0000256" key="1">
    <source>
        <dbReference type="ARBA" id="ARBA00004141"/>
    </source>
</evidence>
<keyword evidence="10" id="KW-1185">Reference proteome</keyword>
<evidence type="ECO:0000259" key="8">
    <source>
        <dbReference type="Pfam" id="PF04547"/>
    </source>
</evidence>
<evidence type="ECO:0000256" key="6">
    <source>
        <dbReference type="SAM" id="MobiDB-lite"/>
    </source>
</evidence>
<dbReference type="EMBL" id="CDMY01000551">
    <property type="protein sequence ID" value="CEM22113.1"/>
    <property type="molecule type" value="Genomic_DNA"/>
</dbReference>
<accession>A0A0G4G2M6</accession>
<dbReference type="Gene3D" id="1.25.40.20">
    <property type="entry name" value="Ankyrin repeat-containing domain"/>
    <property type="match status" value="2"/>
</dbReference>
<dbReference type="InParanoid" id="A0A0G4G2M6"/>
<keyword evidence="2 7" id="KW-0812">Transmembrane</keyword>
<feature type="transmembrane region" description="Helical" evidence="7">
    <location>
        <begin position="1020"/>
        <end position="1039"/>
    </location>
</feature>
<dbReference type="OMA" id="FIMYESE"/>
<feature type="region of interest" description="Disordered" evidence="6">
    <location>
        <begin position="878"/>
        <end position="906"/>
    </location>
</feature>
<feature type="region of interest" description="Disordered" evidence="6">
    <location>
        <begin position="14"/>
        <end position="34"/>
    </location>
</feature>
<dbReference type="Pfam" id="PF12796">
    <property type="entry name" value="Ank_2"/>
    <property type="match status" value="1"/>
</dbReference>
<dbReference type="Pfam" id="PF00023">
    <property type="entry name" value="Ank"/>
    <property type="match status" value="1"/>
</dbReference>
<dbReference type="InterPro" id="IPR007632">
    <property type="entry name" value="Anoctamin"/>
</dbReference>
<keyword evidence="5" id="KW-0040">ANK repeat</keyword>
<comment type="subcellular location">
    <subcellularLocation>
        <location evidence="1">Membrane</location>
        <topology evidence="1">Multi-pass membrane protein</topology>
    </subcellularLocation>
</comment>
<dbReference type="PANTHER" id="PTHR12308">
    <property type="entry name" value="ANOCTAMIN"/>
    <property type="match status" value="1"/>
</dbReference>
<feature type="compositionally biased region" description="Basic and acidic residues" evidence="6">
    <location>
        <begin position="878"/>
        <end position="889"/>
    </location>
</feature>
<feature type="transmembrane region" description="Helical" evidence="7">
    <location>
        <begin position="1059"/>
        <end position="1086"/>
    </location>
</feature>
<feature type="repeat" description="ANK" evidence="5">
    <location>
        <begin position="341"/>
        <end position="362"/>
    </location>
</feature>
<sequence>MIVPLPKLKQVKPVSNRRLGVPPATSPHHDTVPGTFKLSETEVSVELRTKEDIHWLKSLDSNGRSPLHIACLEGNLPVVQKILSSKEGRDSELILQRDNYNNPPILSACVRGNPLGDQTIRPPPPSNATRIVGLLLDPTAGGADLGLPLTALPPLTESSSSRSVTASPHVLNRTTFWSCLHWSCFHGDETLTSLLLEHGVRYDLMEAQMLLPIDIAGMRRHRRVVGTLLHFMRQTPPSELKATESVDILRKAKRKDLMATPRRINQAVTYWASAFKFQKTLRSVKSPQDGLQAQPALLKQTALHAASQAGHVEPLKLLLERGLTSIPASKALRILHHQDVNGNTCLHLAALHGHSKCVRLLLAADDRFHAEVARQDKGRPKVTLSRARTGRLAAGRVHTAEGRGRMRLFCIANNDGATPDALMGDRNLHTGFLHQLKAAVDQRSKTDFVLVIDGNKASSLHLVRSALSACPFFQVAYIRSKSGPYEFILIHLPDSHLHAAAEATNLRLLKKDTDALRDEPFTARDAHEFLPFRSRDRIEVVHKCLSAFALPLHKLLERKDVLKAFPVHDRFDIDTIRRLWRYKPFRPPYPLSHLRPFLMEGPHLDYLHLHAIRNYFGERVAFSCAWLAFNCVWLLPLIPFGLALTAWQIAIGQLALPHYLLPAWGVCVSVWATVVVERWKRKRAELCLAWRVGESEISPLRRQYKGNETVNWLTEEVEPRAHRSRRYVIAFLTLPVFFGLMAALLIAYVMSKIYQRVIQAEMDSGFGAEFLYYGPTGVYSIVVVVINLQYRRLAFRCADMENQRTQEEYDQSVVSKTFLFVFLNSYLTLFYSLFRDRRKEPLLFLVICLMICTQAASFFTLHILPKALIWRKRHRTEHKMDSSSNDKKQPSGHKIGFTRPHNQRHGPKRVAPVLCLEESGSPVLRDSTTDEPIEDSRPWGIDQVEHNFTLLEWLRPTDDFESMIVQFGYVVMFSAIFPLAPLLALIGNLLELRTFVIGRITHERRPLPERATGIGPWQPIYEFFSIFSVVANLIVLWFTENPTPEECDSKAGGMGLTHWVIVEHLLILVKLIVAVCVPNAPLWVTVKIDKLRRRRMKKSHERSAIESQHGASIMTKKAAFSEHQKDETAAVPEQHAEVKKSFGSASDSARVRASAESLALTGYETDVSADGDDAVSWFPNPSPVAASMADLFASLALPAEPPAMPAEERETLQMRNEELMQRCVEMRMLLPRR</sequence>
<feature type="transmembrane region" description="Helical" evidence="7">
    <location>
        <begin position="659"/>
        <end position="676"/>
    </location>
</feature>
<evidence type="ECO:0000256" key="4">
    <source>
        <dbReference type="ARBA" id="ARBA00023136"/>
    </source>
</evidence>
<evidence type="ECO:0000256" key="2">
    <source>
        <dbReference type="ARBA" id="ARBA00022692"/>
    </source>
</evidence>
<dbReference type="InterPro" id="IPR002110">
    <property type="entry name" value="Ankyrin_rpt"/>
</dbReference>
<feature type="transmembrane region" description="Helical" evidence="7">
    <location>
        <begin position="967"/>
        <end position="990"/>
    </location>
</feature>
<dbReference type="GO" id="GO:0005254">
    <property type="term" value="F:chloride channel activity"/>
    <property type="evidence" value="ECO:0007669"/>
    <property type="project" value="TreeGrafter"/>
</dbReference>
<proteinExistence type="predicted"/>
<evidence type="ECO:0000256" key="5">
    <source>
        <dbReference type="PROSITE-ProRule" id="PRU00023"/>
    </source>
</evidence>
<dbReference type="InterPro" id="IPR049452">
    <property type="entry name" value="Anoctamin_TM"/>
</dbReference>
<protein>
    <recommendedName>
        <fullName evidence="8">Anoctamin transmembrane domain-containing protein</fullName>
    </recommendedName>
</protein>
<feature type="repeat" description="ANK" evidence="5">
    <location>
        <begin position="62"/>
        <end position="84"/>
    </location>
</feature>
<dbReference type="OrthoDB" id="296386at2759"/>